<evidence type="ECO:0000256" key="5">
    <source>
        <dbReference type="SAM" id="Phobius"/>
    </source>
</evidence>
<feature type="transmembrane region" description="Helical" evidence="5">
    <location>
        <begin position="64"/>
        <end position="82"/>
    </location>
</feature>
<feature type="transmembrane region" description="Helical" evidence="5">
    <location>
        <begin position="276"/>
        <end position="305"/>
    </location>
</feature>
<dbReference type="Gene3D" id="1.20.1720.10">
    <property type="entry name" value="Multidrug resistance protein D"/>
    <property type="match status" value="1"/>
</dbReference>
<evidence type="ECO:0000313" key="8">
    <source>
        <dbReference type="Proteomes" id="UP000195106"/>
    </source>
</evidence>
<organism evidence="7 8">
    <name type="scientific">Clavibacter michiganensis</name>
    <dbReference type="NCBI Taxonomy" id="28447"/>
    <lineage>
        <taxon>Bacteria</taxon>
        <taxon>Bacillati</taxon>
        <taxon>Actinomycetota</taxon>
        <taxon>Actinomycetes</taxon>
        <taxon>Micrococcales</taxon>
        <taxon>Microbacteriaceae</taxon>
        <taxon>Clavibacter</taxon>
    </lineage>
</organism>
<feature type="domain" description="Major facilitator superfamily (MFS) profile" evidence="6">
    <location>
        <begin position="28"/>
        <end position="488"/>
    </location>
</feature>
<dbReference type="Proteomes" id="UP000195106">
    <property type="component" value="Unassembled WGS sequence"/>
</dbReference>
<accession>A0A251XV80</accession>
<keyword evidence="3 5" id="KW-1133">Transmembrane helix</keyword>
<gene>
    <name evidence="7" type="primary">qacA_4</name>
    <name evidence="7" type="ORF">CMsap09_09475</name>
</gene>
<feature type="transmembrane region" description="Helical" evidence="5">
    <location>
        <begin position="420"/>
        <end position="442"/>
    </location>
</feature>
<dbReference type="PANTHER" id="PTHR42718">
    <property type="entry name" value="MAJOR FACILITATOR SUPERFAMILY MULTIDRUG TRANSPORTER MFSC"/>
    <property type="match status" value="1"/>
</dbReference>
<evidence type="ECO:0000256" key="1">
    <source>
        <dbReference type="ARBA" id="ARBA00004651"/>
    </source>
</evidence>
<evidence type="ECO:0000256" key="3">
    <source>
        <dbReference type="ARBA" id="ARBA00022989"/>
    </source>
</evidence>
<feature type="transmembrane region" description="Helical" evidence="5">
    <location>
        <begin position="119"/>
        <end position="141"/>
    </location>
</feature>
<comment type="caution">
    <text evidence="7">The sequence shown here is derived from an EMBL/GenBank/DDBJ whole genome shotgun (WGS) entry which is preliminary data.</text>
</comment>
<evidence type="ECO:0000313" key="7">
    <source>
        <dbReference type="EMBL" id="OUE09163.1"/>
    </source>
</evidence>
<feature type="transmembrane region" description="Helical" evidence="5">
    <location>
        <begin position="94"/>
        <end position="113"/>
    </location>
</feature>
<sequence>MVLDVPRSPTSDAKGNPSPRRLRDAWIALSGLSAVFLFEMLDDSILNVALPTIGRDLDASTSGLQWVTGAYSVAFGSLMLLFGAIADRFGRRRVMLAGLVMLAVAGSAAVLVTSTDQLIAVRAVMGVAAAMTTPGSMALAFRLFDAEDLRVRAMTVISTAGLAGLAVGPTAGGLVLAVAPWQVLLLVNVPIAALAFVGIRVGIAADARAELRSDPIDVVGALLGTATITAALVAPTLFVGGGSGSWAPWAATAAAIAAGTAFAVRQRRARHPLLELRLISLPLVSSGLAFKAAAGLAVAGLSYLVTLQLQLAWGWPPALAAVALLPQVVVLLASGRLVGPFVRRVGLDRAARASATAVVAGLAVFAVLGRLGYVWVLIALVLVAAGVRVVGVVAGTNVLRGLPADRTSVGAALVDTSSELATAIGIAATGTILAAVVTGSITSAPATASGLAQLHGAIAIAGSTLALAAAALVALGAIRSRTTTSNQEPAHV</sequence>
<dbReference type="InterPro" id="IPR011701">
    <property type="entry name" value="MFS"/>
</dbReference>
<dbReference type="EMBL" id="MDHJ01000001">
    <property type="protein sequence ID" value="OUE09163.1"/>
    <property type="molecule type" value="Genomic_DNA"/>
</dbReference>
<feature type="transmembrane region" description="Helical" evidence="5">
    <location>
        <begin position="153"/>
        <end position="177"/>
    </location>
</feature>
<proteinExistence type="predicted"/>
<dbReference type="PRINTS" id="PR01036">
    <property type="entry name" value="TCRTETB"/>
</dbReference>
<feature type="transmembrane region" description="Helical" evidence="5">
    <location>
        <begin position="183"/>
        <end position="203"/>
    </location>
</feature>
<keyword evidence="4 5" id="KW-0472">Membrane</keyword>
<dbReference type="AlphaFoldDB" id="A0A251XV80"/>
<feature type="transmembrane region" description="Helical" evidence="5">
    <location>
        <begin position="317"/>
        <end position="338"/>
    </location>
</feature>
<evidence type="ECO:0000256" key="4">
    <source>
        <dbReference type="ARBA" id="ARBA00023136"/>
    </source>
</evidence>
<dbReference type="GO" id="GO:0005886">
    <property type="term" value="C:plasma membrane"/>
    <property type="evidence" value="ECO:0007669"/>
    <property type="project" value="UniProtKB-SubCell"/>
</dbReference>
<comment type="subcellular location">
    <subcellularLocation>
        <location evidence="1">Cell membrane</location>
        <topology evidence="1">Multi-pass membrane protein</topology>
    </subcellularLocation>
</comment>
<feature type="transmembrane region" description="Helical" evidence="5">
    <location>
        <begin position="454"/>
        <end position="478"/>
    </location>
</feature>
<name>A0A251XV80_9MICO</name>
<evidence type="ECO:0000256" key="2">
    <source>
        <dbReference type="ARBA" id="ARBA00022692"/>
    </source>
</evidence>
<dbReference type="InterPro" id="IPR020846">
    <property type="entry name" value="MFS_dom"/>
</dbReference>
<dbReference type="PANTHER" id="PTHR42718:SF42">
    <property type="entry name" value="EXPORT PROTEIN"/>
    <property type="match status" value="1"/>
</dbReference>
<reference evidence="7 8" key="1">
    <citation type="submission" date="2016-08" db="EMBL/GenBank/DDBJ databases">
        <title>Genome sequence of Clavibacter michiganensis spp. strain CASJ009.</title>
        <authorList>
            <person name="Thapa S.P."/>
            <person name="Coaker G."/>
        </authorList>
    </citation>
    <scope>NUCLEOTIDE SEQUENCE [LARGE SCALE GENOMIC DNA]</scope>
    <source>
        <strain evidence="7">CASJ009</strain>
    </source>
</reference>
<feature type="transmembrane region" description="Helical" evidence="5">
    <location>
        <begin position="246"/>
        <end position="264"/>
    </location>
</feature>
<feature type="transmembrane region" description="Helical" evidence="5">
    <location>
        <begin position="215"/>
        <end position="240"/>
    </location>
</feature>
<feature type="transmembrane region" description="Helical" evidence="5">
    <location>
        <begin position="374"/>
        <end position="399"/>
    </location>
</feature>
<protein>
    <submittedName>
        <fullName evidence="7">Antiseptic resistance protein</fullName>
    </submittedName>
</protein>
<evidence type="ECO:0000259" key="6">
    <source>
        <dbReference type="PROSITE" id="PS50850"/>
    </source>
</evidence>
<dbReference type="SUPFAM" id="SSF103473">
    <property type="entry name" value="MFS general substrate transporter"/>
    <property type="match status" value="1"/>
</dbReference>
<feature type="transmembrane region" description="Helical" evidence="5">
    <location>
        <begin position="350"/>
        <end position="368"/>
    </location>
</feature>
<dbReference type="PROSITE" id="PS50850">
    <property type="entry name" value="MFS"/>
    <property type="match status" value="1"/>
</dbReference>
<keyword evidence="2 5" id="KW-0812">Transmembrane</keyword>
<dbReference type="Pfam" id="PF07690">
    <property type="entry name" value="MFS_1"/>
    <property type="match status" value="1"/>
</dbReference>
<dbReference type="InterPro" id="IPR036259">
    <property type="entry name" value="MFS_trans_sf"/>
</dbReference>
<dbReference type="CDD" id="cd17321">
    <property type="entry name" value="MFS_MMR_MDR_like"/>
    <property type="match status" value="1"/>
</dbReference>
<dbReference type="GO" id="GO:0022857">
    <property type="term" value="F:transmembrane transporter activity"/>
    <property type="evidence" value="ECO:0007669"/>
    <property type="project" value="InterPro"/>
</dbReference>